<dbReference type="NCBIfam" id="TIGR01847">
    <property type="entry name" value="bacteriocin_sig"/>
    <property type="match status" value="1"/>
</dbReference>
<reference evidence="1" key="1">
    <citation type="submission" date="2019-08" db="EMBL/GenBank/DDBJ databases">
        <title>Genomic characterization of a novel candidate phylum (ARYD3) from a high temperature, high salinity tertiary oil reservoir in north central Oklahoma, USA.</title>
        <authorList>
            <person name="Youssef N.H."/>
            <person name="Yadav A."/>
            <person name="Elshahed M.S."/>
        </authorList>
    </citation>
    <scope>NUCLEOTIDE SEQUENCE [LARGE SCALE GENOMIC DNA]</scope>
    <source>
        <strain evidence="1">ARYD3</strain>
    </source>
</reference>
<dbReference type="EMBL" id="VSIX01000137">
    <property type="protein sequence ID" value="TYB30430.1"/>
    <property type="molecule type" value="Genomic_DNA"/>
</dbReference>
<name>A0A5D0MG55_9BACT</name>
<sequence>MRELNENELRSVEGGKNPVVYGIIGWGLGHLADAIIKEASEYDHTWDSVSTPH</sequence>
<dbReference type="InterPro" id="IPR010133">
    <property type="entry name" value="Bacteriocin_signal_seq"/>
</dbReference>
<dbReference type="AlphaFoldDB" id="A0A5D0MG55"/>
<evidence type="ECO:0000313" key="2">
    <source>
        <dbReference type="Proteomes" id="UP000324143"/>
    </source>
</evidence>
<dbReference type="InterPro" id="IPR023991">
    <property type="entry name" value="Bacteriocin_IIb_lactobn/cerein"/>
</dbReference>
<accession>A0A5D0MG55</accession>
<gene>
    <name evidence="1" type="ORF">FXF47_09265</name>
</gene>
<keyword evidence="2" id="KW-1185">Reference proteome</keyword>
<dbReference type="Proteomes" id="UP000324143">
    <property type="component" value="Unassembled WGS sequence"/>
</dbReference>
<proteinExistence type="predicted"/>
<protein>
    <submittedName>
        <fullName evidence="1">Class IIb bacteriocin, lactobin A/cerein 7B family</fullName>
    </submittedName>
</protein>
<evidence type="ECO:0000313" key="1">
    <source>
        <dbReference type="EMBL" id="TYB30430.1"/>
    </source>
</evidence>
<comment type="caution">
    <text evidence="1">The sequence shown here is derived from an EMBL/GenBank/DDBJ whole genome shotgun (WGS) entry which is preliminary data.</text>
</comment>
<organism evidence="1 2">
    <name type="scientific">Candidatus Mcinerneyibacterium aminivorans</name>
    <dbReference type="NCBI Taxonomy" id="2703815"/>
    <lineage>
        <taxon>Bacteria</taxon>
        <taxon>Candidatus Macinerneyibacteriota</taxon>
        <taxon>Candidatus Mcinerneyibacteria</taxon>
        <taxon>Candidatus Mcinerneyibacteriales</taxon>
        <taxon>Candidatus Mcinerneyibacteriaceae</taxon>
        <taxon>Candidatus Mcinerneyibacterium</taxon>
    </lineage>
</organism>
<dbReference type="NCBIfam" id="TIGR03949">
    <property type="entry name" value="bact_IIb_cerein"/>
    <property type="match status" value="1"/>
</dbReference>